<comment type="caution">
    <text evidence="2">The sequence shown here is derived from an EMBL/GenBank/DDBJ whole genome shotgun (WGS) entry which is preliminary data.</text>
</comment>
<dbReference type="RefSeq" id="WP_179752274.1">
    <property type="nucleotide sequence ID" value="NZ_JACCBU010000001.1"/>
</dbReference>
<reference evidence="2 3" key="1">
    <citation type="submission" date="2020-07" db="EMBL/GenBank/DDBJ databases">
        <title>Sequencing the genomes of 1000 actinobacteria strains.</title>
        <authorList>
            <person name="Klenk H.-P."/>
        </authorList>
    </citation>
    <scope>NUCLEOTIDE SEQUENCE [LARGE SCALE GENOMIC DNA]</scope>
    <source>
        <strain evidence="2 3">DSM 22083</strain>
    </source>
</reference>
<proteinExistence type="predicted"/>
<dbReference type="Pfam" id="PF18029">
    <property type="entry name" value="Glyoxalase_6"/>
    <property type="match status" value="2"/>
</dbReference>
<dbReference type="InterPro" id="IPR041581">
    <property type="entry name" value="Glyoxalase_6"/>
</dbReference>
<evidence type="ECO:0000259" key="1">
    <source>
        <dbReference type="Pfam" id="PF18029"/>
    </source>
</evidence>
<name>A0A7Y9I7P3_9ACTN</name>
<feature type="domain" description="Glyoxalase-like" evidence="1">
    <location>
        <begin position="89"/>
        <end position="182"/>
    </location>
</feature>
<evidence type="ECO:0000313" key="2">
    <source>
        <dbReference type="EMBL" id="NYE71846.1"/>
    </source>
</evidence>
<dbReference type="InterPro" id="IPR029068">
    <property type="entry name" value="Glyas_Bleomycin-R_OHBP_Dase"/>
</dbReference>
<dbReference type="Gene3D" id="3.10.180.10">
    <property type="entry name" value="2,3-Dihydroxybiphenyl 1,2-Dioxygenase, domain 1"/>
    <property type="match status" value="2"/>
</dbReference>
<evidence type="ECO:0000313" key="3">
    <source>
        <dbReference type="Proteomes" id="UP000569914"/>
    </source>
</evidence>
<protein>
    <recommendedName>
        <fullName evidence="1">Glyoxalase-like domain-containing protein</fullName>
    </recommendedName>
</protein>
<dbReference type="Proteomes" id="UP000569914">
    <property type="component" value="Unassembled WGS sequence"/>
</dbReference>
<keyword evidence="3" id="KW-1185">Reference proteome</keyword>
<accession>A0A7Y9I7P3</accession>
<dbReference type="EMBL" id="JACCBU010000001">
    <property type="protein sequence ID" value="NYE71846.1"/>
    <property type="molecule type" value="Genomic_DNA"/>
</dbReference>
<gene>
    <name evidence="2" type="ORF">BKA15_003175</name>
</gene>
<sequence>MTMITSDWRPLANGCTAWFEAPSPPAGVELVRRIAGLSQATRMPALEVRPQGVRVTVAAAEPDLAEAISAAARDLDLTADPTGLSSLRVQVAATEPAAVRAFWQTVFGYRADGSGLIDPSRRDPMIMVGELTEPRPLRNRIHVDVVRPPAAVSAVRTELRREPYGAFGVTLADTEGNEIDLVPGGRLPAGPDTADWHTVFGAMVHYPVTSATTAAELAAATVALAHHAAIPLLIDLRHDGVTIDSGKDGWEEDPERFTELAGQVQDAARRLGLTADPSRLRFVQFGVDAIDIPAVQGFWATTLGLQADHRDWLTDRYDPRRLLPVIFFQDLDRDDHERRRQRNRIRLELQVPHDRATARLETALGAGGRLLSGDGDRHVVADPEGNELIIVARH</sequence>
<organism evidence="2 3">
    <name type="scientific">Microlunatus parietis</name>
    <dbReference type="NCBI Taxonomy" id="682979"/>
    <lineage>
        <taxon>Bacteria</taxon>
        <taxon>Bacillati</taxon>
        <taxon>Actinomycetota</taxon>
        <taxon>Actinomycetes</taxon>
        <taxon>Propionibacteriales</taxon>
        <taxon>Propionibacteriaceae</taxon>
        <taxon>Microlunatus</taxon>
    </lineage>
</organism>
<feature type="domain" description="Glyoxalase-like" evidence="1">
    <location>
        <begin position="286"/>
        <end position="389"/>
    </location>
</feature>
<dbReference type="AlphaFoldDB" id="A0A7Y9I7P3"/>